<comment type="caution">
    <text evidence="3">The sequence shown here is derived from an EMBL/GenBank/DDBJ whole genome shotgun (WGS) entry which is preliminary data.</text>
</comment>
<sequence length="252" mass="28901">MKKHHLFAILFLVFAFGMSSSVFAYEGEDDFLDTDERMEVRIKANMDIEAILRSQKVRLDAQREKMKAEAETRKANAEARSDEVQAKREAMKLELEEKRAEMDAKREATKLELEEKREEMHNKRIEFQQDVAERKVEHVTKIMLATIERLERIIVRIESRIAKVEARGGSVSESKSFVAAAKVNLSDAKIVIETFSSIDLSSEKAQDNFEKIRVATSEAREHIRATHNNLMLAVRTLSSVEIDVGEEDSTEQ</sequence>
<evidence type="ECO:0000256" key="2">
    <source>
        <dbReference type="SAM" id="SignalP"/>
    </source>
</evidence>
<reference evidence="3 4" key="1">
    <citation type="journal article" date="2016" name="Nat. Commun.">
        <title>Thousands of microbial genomes shed light on interconnected biogeochemical processes in an aquifer system.</title>
        <authorList>
            <person name="Anantharaman K."/>
            <person name="Brown C.T."/>
            <person name="Hug L.A."/>
            <person name="Sharon I."/>
            <person name="Castelle C.J."/>
            <person name="Probst A.J."/>
            <person name="Thomas B.C."/>
            <person name="Singh A."/>
            <person name="Wilkins M.J."/>
            <person name="Karaoz U."/>
            <person name="Brodie E.L."/>
            <person name="Williams K.H."/>
            <person name="Hubbard S.S."/>
            <person name="Banfield J.F."/>
        </authorList>
    </citation>
    <scope>NUCLEOTIDE SEQUENCE [LARGE SCALE GENOMIC DNA]</scope>
</reference>
<evidence type="ECO:0000256" key="1">
    <source>
        <dbReference type="SAM" id="MobiDB-lite"/>
    </source>
</evidence>
<protein>
    <recommendedName>
        <fullName evidence="5">DUF5667 domain-containing protein</fullName>
    </recommendedName>
</protein>
<evidence type="ECO:0000313" key="4">
    <source>
        <dbReference type="Proteomes" id="UP000177096"/>
    </source>
</evidence>
<name>A0A1G2UHW1_9BACT</name>
<proteinExistence type="predicted"/>
<evidence type="ECO:0008006" key="5">
    <source>
        <dbReference type="Google" id="ProtNLM"/>
    </source>
</evidence>
<gene>
    <name evidence="3" type="ORF">A3I86_01270</name>
</gene>
<dbReference type="EMBL" id="MHWM01000014">
    <property type="protein sequence ID" value="OHB08985.1"/>
    <property type="molecule type" value="Genomic_DNA"/>
</dbReference>
<feature type="region of interest" description="Disordered" evidence="1">
    <location>
        <begin position="64"/>
        <end position="84"/>
    </location>
</feature>
<keyword evidence="2" id="KW-0732">Signal</keyword>
<evidence type="ECO:0000313" key="3">
    <source>
        <dbReference type="EMBL" id="OHB08985.1"/>
    </source>
</evidence>
<accession>A0A1G2UHW1</accession>
<organism evidence="3 4">
    <name type="scientific">Candidatus Zambryskibacteria bacterium RIFCSPLOWO2_02_FULL_39_14</name>
    <dbReference type="NCBI Taxonomy" id="1802769"/>
    <lineage>
        <taxon>Bacteria</taxon>
        <taxon>Candidatus Zambryskiibacteriota</taxon>
    </lineage>
</organism>
<dbReference type="AlphaFoldDB" id="A0A1G2UHW1"/>
<dbReference type="Proteomes" id="UP000177096">
    <property type="component" value="Unassembled WGS sequence"/>
</dbReference>
<feature type="signal peptide" evidence="2">
    <location>
        <begin position="1"/>
        <end position="24"/>
    </location>
</feature>
<feature type="chain" id="PRO_5009584720" description="DUF5667 domain-containing protein" evidence="2">
    <location>
        <begin position="25"/>
        <end position="252"/>
    </location>
</feature>